<dbReference type="AlphaFoldDB" id="A0A8H7PMM2"/>
<protein>
    <recommendedName>
        <fullName evidence="6">Protein YOP1</fullName>
    </recommendedName>
</protein>
<keyword evidence="5 6" id="KW-0472">Membrane</keyword>
<evidence type="ECO:0000313" key="7">
    <source>
        <dbReference type="EMBL" id="KAG2176711.1"/>
    </source>
</evidence>
<evidence type="ECO:0000256" key="5">
    <source>
        <dbReference type="ARBA" id="ARBA00023136"/>
    </source>
</evidence>
<keyword evidence="3 6" id="KW-0812">Transmembrane</keyword>
<reference evidence="7" key="1">
    <citation type="submission" date="2020-12" db="EMBL/GenBank/DDBJ databases">
        <title>Metabolic potential, ecology and presence of endohyphal bacteria is reflected in genomic diversity of Mucoromycotina.</title>
        <authorList>
            <person name="Muszewska A."/>
            <person name="Okrasinska A."/>
            <person name="Steczkiewicz K."/>
            <person name="Drgas O."/>
            <person name="Orlowska M."/>
            <person name="Perlinska-Lenart U."/>
            <person name="Aleksandrzak-Piekarczyk T."/>
            <person name="Szatraj K."/>
            <person name="Zielenkiewicz U."/>
            <person name="Pilsyk S."/>
            <person name="Malc E."/>
            <person name="Mieczkowski P."/>
            <person name="Kruszewska J.S."/>
            <person name="Biernat P."/>
            <person name="Pawlowska J."/>
        </authorList>
    </citation>
    <scope>NUCLEOTIDE SEQUENCE</scope>
    <source>
        <strain evidence="7">WA0000051536</strain>
    </source>
</reference>
<keyword evidence="8" id="KW-1185">Reference proteome</keyword>
<sequence>MPSYAKSQPPATMYNLNDVQVQARQQHAHLDAELTKHKVFRDLEAQTKIDKVYLFLGGLAILLVLIVFNIAGELVTDAVAWIYPGLGRLTCFINGQFKAIETPSTADDRQWLTYWSVFGAVKMLEYFLNALLYWIPYWFLIKTIFFLWLALPQFRGAEVLYSQYNRNVAGTKGPRIDTLKAKVASLSKNKDPYSPKTPKSSIP</sequence>
<dbReference type="GO" id="GO:0016020">
    <property type="term" value="C:membrane"/>
    <property type="evidence" value="ECO:0007669"/>
    <property type="project" value="UniProtKB-SubCell"/>
</dbReference>
<dbReference type="PANTHER" id="PTHR12300">
    <property type="entry name" value="HVA22-LIKE PROTEINS"/>
    <property type="match status" value="1"/>
</dbReference>
<organism evidence="7 8">
    <name type="scientific">Umbelopsis vinacea</name>
    <dbReference type="NCBI Taxonomy" id="44442"/>
    <lineage>
        <taxon>Eukaryota</taxon>
        <taxon>Fungi</taxon>
        <taxon>Fungi incertae sedis</taxon>
        <taxon>Mucoromycota</taxon>
        <taxon>Mucoromycotina</taxon>
        <taxon>Umbelopsidomycetes</taxon>
        <taxon>Umbelopsidales</taxon>
        <taxon>Umbelopsidaceae</taxon>
        <taxon>Umbelopsis</taxon>
    </lineage>
</organism>
<evidence type="ECO:0000313" key="8">
    <source>
        <dbReference type="Proteomes" id="UP000612746"/>
    </source>
</evidence>
<keyword evidence="4 6" id="KW-1133">Transmembrane helix</keyword>
<comment type="caution">
    <text evidence="7">The sequence shown here is derived from an EMBL/GenBank/DDBJ whole genome shotgun (WGS) entry which is preliminary data.</text>
</comment>
<evidence type="ECO:0000256" key="3">
    <source>
        <dbReference type="ARBA" id="ARBA00022692"/>
    </source>
</evidence>
<evidence type="ECO:0000256" key="2">
    <source>
        <dbReference type="ARBA" id="ARBA00008573"/>
    </source>
</evidence>
<comment type="subcellular location">
    <subcellularLocation>
        <location evidence="1 6">Membrane</location>
        <topology evidence="1 6">Multi-pass membrane protein</topology>
    </subcellularLocation>
</comment>
<evidence type="ECO:0000256" key="4">
    <source>
        <dbReference type="ARBA" id="ARBA00022989"/>
    </source>
</evidence>
<dbReference type="Pfam" id="PF03134">
    <property type="entry name" value="TB2_DP1_HVA22"/>
    <property type="match status" value="1"/>
</dbReference>
<feature type="transmembrane region" description="Helical" evidence="6">
    <location>
        <begin position="131"/>
        <end position="151"/>
    </location>
</feature>
<evidence type="ECO:0000256" key="6">
    <source>
        <dbReference type="RuleBase" id="RU362006"/>
    </source>
</evidence>
<gene>
    <name evidence="7" type="ORF">INT44_007375</name>
</gene>
<dbReference type="Proteomes" id="UP000612746">
    <property type="component" value="Unassembled WGS sequence"/>
</dbReference>
<dbReference type="InterPro" id="IPR004345">
    <property type="entry name" value="TB2_DP1_HVA22"/>
</dbReference>
<name>A0A8H7PMM2_9FUNG</name>
<proteinExistence type="inferred from homology"/>
<comment type="caution">
    <text evidence="6">Lacks conserved residue(s) required for the propagation of feature annotation.</text>
</comment>
<dbReference type="OrthoDB" id="10009287at2759"/>
<dbReference type="EMBL" id="JAEPRA010000013">
    <property type="protein sequence ID" value="KAG2176711.1"/>
    <property type="molecule type" value="Genomic_DNA"/>
</dbReference>
<comment type="similarity">
    <text evidence="2 6">Belongs to the DP1 family.</text>
</comment>
<accession>A0A8H7PMM2</accession>
<dbReference type="PANTHER" id="PTHR12300:SF161">
    <property type="entry name" value="RECEPTOR EXPRESSION-ENHANCING PROTEIN"/>
    <property type="match status" value="1"/>
</dbReference>
<feature type="transmembrane region" description="Helical" evidence="6">
    <location>
        <begin position="52"/>
        <end position="71"/>
    </location>
</feature>
<evidence type="ECO:0000256" key="1">
    <source>
        <dbReference type="ARBA" id="ARBA00004141"/>
    </source>
</evidence>